<accession>A0A328D1V4</accession>
<comment type="caution">
    <text evidence="1">The sequence shown here is derived from an EMBL/GenBank/DDBJ whole genome shotgun (WGS) entry which is preliminary data.</text>
</comment>
<dbReference type="SUPFAM" id="SSF48452">
    <property type="entry name" value="TPR-like"/>
    <property type="match status" value="1"/>
</dbReference>
<proteinExistence type="predicted"/>
<organism evidence="1 2">
    <name type="scientific">Cuscuta australis</name>
    <dbReference type="NCBI Taxonomy" id="267555"/>
    <lineage>
        <taxon>Eukaryota</taxon>
        <taxon>Viridiplantae</taxon>
        <taxon>Streptophyta</taxon>
        <taxon>Embryophyta</taxon>
        <taxon>Tracheophyta</taxon>
        <taxon>Spermatophyta</taxon>
        <taxon>Magnoliopsida</taxon>
        <taxon>eudicotyledons</taxon>
        <taxon>Gunneridae</taxon>
        <taxon>Pentapetalae</taxon>
        <taxon>asterids</taxon>
        <taxon>lamiids</taxon>
        <taxon>Solanales</taxon>
        <taxon>Convolvulaceae</taxon>
        <taxon>Cuscuteae</taxon>
        <taxon>Cuscuta</taxon>
        <taxon>Cuscuta subgen. Grammica</taxon>
        <taxon>Cuscuta sect. Cleistogrammica</taxon>
    </lineage>
</organism>
<name>A0A328D1V4_9ASTE</name>
<gene>
    <name evidence="1" type="ORF">DM860_000527</name>
</gene>
<evidence type="ECO:0000313" key="2">
    <source>
        <dbReference type="Proteomes" id="UP000249390"/>
    </source>
</evidence>
<dbReference type="AlphaFoldDB" id="A0A328D1V4"/>
<evidence type="ECO:0000313" key="1">
    <source>
        <dbReference type="EMBL" id="RAL37833.1"/>
    </source>
</evidence>
<dbReference type="InterPro" id="IPR011990">
    <property type="entry name" value="TPR-like_helical_dom_sf"/>
</dbReference>
<sequence length="236" mass="27149">MSRLANIEKHVLGQIQKLEYDKALLFIEACLERCTGYSREKDEEQCTLYELRAMVYNNKEESEAALGEAWLAFKTHRKYRSFFKYSEVANIIGEYILGQEEFGRAISFFEDAVEHASKDNWKEKFNSHLCVLYEARKEYTKSKCKSAKKKAGPVQDTGESSKNTDTRSIAAPLPFIHSLFTSLFCPFSVDFLCFWREDVEAWSRVGVKHNLISIFEASDVLRAFCARSSIYCGAIC</sequence>
<dbReference type="EMBL" id="NQVE01000215">
    <property type="protein sequence ID" value="RAL37833.1"/>
    <property type="molecule type" value="Genomic_DNA"/>
</dbReference>
<reference evidence="1 2" key="1">
    <citation type="submission" date="2018-06" db="EMBL/GenBank/DDBJ databases">
        <title>The Genome of Cuscuta australis (Dodder) Provides Insight into the Evolution of Plant Parasitism.</title>
        <authorList>
            <person name="Liu H."/>
        </authorList>
    </citation>
    <scope>NUCLEOTIDE SEQUENCE [LARGE SCALE GENOMIC DNA]</scope>
    <source>
        <strain evidence="2">cv. Yunnan</strain>
        <tissue evidence="1">Vines</tissue>
    </source>
</reference>
<dbReference type="Proteomes" id="UP000249390">
    <property type="component" value="Unassembled WGS sequence"/>
</dbReference>
<keyword evidence="2" id="KW-1185">Reference proteome</keyword>
<protein>
    <submittedName>
        <fullName evidence="1">Uncharacterized protein</fullName>
    </submittedName>
</protein>